<dbReference type="Proteomes" id="UP000264883">
    <property type="component" value="Chromosome"/>
</dbReference>
<feature type="active site" evidence="6">
    <location>
        <position position="94"/>
    </location>
</feature>
<dbReference type="InterPro" id="IPR000223">
    <property type="entry name" value="Pept_S26A_signal_pept_1"/>
</dbReference>
<evidence type="ECO:0000256" key="2">
    <source>
        <dbReference type="ARBA" id="ARBA00004401"/>
    </source>
</evidence>
<keyword evidence="10" id="KW-1185">Reference proteome</keyword>
<dbReference type="EMBL" id="CP016786">
    <property type="protein sequence ID" value="ASW43542.1"/>
    <property type="molecule type" value="Genomic_DNA"/>
</dbReference>
<evidence type="ECO:0000256" key="1">
    <source>
        <dbReference type="ARBA" id="ARBA00000677"/>
    </source>
</evidence>
<dbReference type="CDD" id="cd06530">
    <property type="entry name" value="S26_SPase_I"/>
    <property type="match status" value="1"/>
</dbReference>
<dbReference type="SUPFAM" id="SSF51306">
    <property type="entry name" value="LexA/Signal peptidase"/>
    <property type="match status" value="1"/>
</dbReference>
<evidence type="ECO:0000313" key="10">
    <source>
        <dbReference type="Proteomes" id="UP000264883"/>
    </source>
</evidence>
<dbReference type="NCBIfam" id="TIGR02227">
    <property type="entry name" value="sigpep_I_bact"/>
    <property type="match status" value="1"/>
</dbReference>
<protein>
    <recommendedName>
        <fullName evidence="4 7">Signal peptidase I</fullName>
        <ecNumber evidence="4 7">3.4.21.89</ecNumber>
    </recommendedName>
</protein>
<name>A0A343JDD4_9CLOT</name>
<dbReference type="PROSITE" id="PS00761">
    <property type="entry name" value="SPASE_I_3"/>
    <property type="match status" value="1"/>
</dbReference>
<evidence type="ECO:0000313" key="9">
    <source>
        <dbReference type="EMBL" id="ASW43542.1"/>
    </source>
</evidence>
<proteinExistence type="inferred from homology"/>
<sequence>MLELKRINRSLEDFFTKLSLREISQIVLITFLILLMISRFFVPVIVVGNSMRKTLEDGEILILYKKAYVRKVPKYKDIVIIKVNDSFKPETIVKRVIGAPGDHVVIKDSKVYINEELLEEKYINDEEVVSGKYDIDILLNEDEIFVMGDNRNHSSDSRNPNIGVINYKESVLGKIIYSLSDFELM</sequence>
<feature type="domain" description="Peptidase S26" evidence="8">
    <location>
        <begin position="23"/>
        <end position="175"/>
    </location>
</feature>
<dbReference type="Pfam" id="PF10502">
    <property type="entry name" value="Peptidase_S26"/>
    <property type="match status" value="1"/>
</dbReference>
<evidence type="ECO:0000256" key="4">
    <source>
        <dbReference type="ARBA" id="ARBA00013208"/>
    </source>
</evidence>
<dbReference type="Gene3D" id="2.10.109.10">
    <property type="entry name" value="Umud Fragment, subunit A"/>
    <property type="match status" value="1"/>
</dbReference>
<dbReference type="InterPro" id="IPR036286">
    <property type="entry name" value="LexA/Signal_pep-like_sf"/>
</dbReference>
<dbReference type="InterPro" id="IPR019758">
    <property type="entry name" value="Pept_S26A_signal_pept_1_CS"/>
</dbReference>
<evidence type="ECO:0000256" key="5">
    <source>
        <dbReference type="ARBA" id="ARBA00022801"/>
    </source>
</evidence>
<accession>A0A343JDD4</accession>
<keyword evidence="5 7" id="KW-0378">Hydrolase</keyword>
<dbReference type="PANTHER" id="PTHR43390">
    <property type="entry name" value="SIGNAL PEPTIDASE I"/>
    <property type="match status" value="1"/>
</dbReference>
<dbReference type="GO" id="GO:0006465">
    <property type="term" value="P:signal peptide processing"/>
    <property type="evidence" value="ECO:0007669"/>
    <property type="project" value="InterPro"/>
</dbReference>
<dbReference type="KEGG" id="cia:BEN51_08620"/>
<dbReference type="OrthoDB" id="9802919at2"/>
<evidence type="ECO:0000256" key="7">
    <source>
        <dbReference type="RuleBase" id="RU362042"/>
    </source>
</evidence>
<dbReference type="InterPro" id="IPR019757">
    <property type="entry name" value="Pept_S26A_signal_pept_1_Lys-AS"/>
</dbReference>
<feature type="active site" evidence="6">
    <location>
        <position position="50"/>
    </location>
</feature>
<dbReference type="GO" id="GO:0005886">
    <property type="term" value="C:plasma membrane"/>
    <property type="evidence" value="ECO:0007669"/>
    <property type="project" value="UniProtKB-SubCell"/>
</dbReference>
<evidence type="ECO:0000256" key="6">
    <source>
        <dbReference type="PIRSR" id="PIRSR600223-1"/>
    </source>
</evidence>
<evidence type="ECO:0000256" key="3">
    <source>
        <dbReference type="ARBA" id="ARBA00009370"/>
    </source>
</evidence>
<dbReference type="EC" id="3.4.21.89" evidence="4 7"/>
<dbReference type="RefSeq" id="WP_119865676.1">
    <property type="nucleotide sequence ID" value="NZ_CP016786.1"/>
</dbReference>
<dbReference type="PRINTS" id="PR00727">
    <property type="entry name" value="LEADERPTASE"/>
</dbReference>
<keyword evidence="7" id="KW-0812">Transmembrane</keyword>
<keyword evidence="7" id="KW-0645">Protease</keyword>
<dbReference type="AlphaFoldDB" id="A0A343JDD4"/>
<keyword evidence="7" id="KW-1133">Transmembrane helix</keyword>
<comment type="similarity">
    <text evidence="3 7">Belongs to the peptidase S26 family.</text>
</comment>
<feature type="transmembrane region" description="Helical" evidence="7">
    <location>
        <begin position="23"/>
        <end position="47"/>
    </location>
</feature>
<reference evidence="9 10" key="1">
    <citation type="submission" date="2016-08" db="EMBL/GenBank/DDBJ databases">
        <title>Complete Genome Sequence Of The Indigo Reducing Clostridium isatidis DSM15098.</title>
        <authorList>
            <person name="Little G.T."/>
            <person name="Minton N.P."/>
        </authorList>
    </citation>
    <scope>NUCLEOTIDE SEQUENCE [LARGE SCALE GENOMIC DNA]</scope>
    <source>
        <strain evidence="9 10">DSM 15098</strain>
    </source>
</reference>
<dbReference type="PROSITE" id="PS00760">
    <property type="entry name" value="SPASE_I_2"/>
    <property type="match status" value="1"/>
</dbReference>
<dbReference type="GO" id="GO:0004252">
    <property type="term" value="F:serine-type endopeptidase activity"/>
    <property type="evidence" value="ECO:0007669"/>
    <property type="project" value="InterPro"/>
</dbReference>
<gene>
    <name evidence="9" type="ORF">BEN51_08620</name>
</gene>
<keyword evidence="7" id="KW-0472">Membrane</keyword>
<comment type="subcellular location">
    <subcellularLocation>
        <location evidence="2">Cell membrane</location>
        <topology evidence="2">Single-pass type II membrane protein</topology>
    </subcellularLocation>
    <subcellularLocation>
        <location evidence="7">Membrane</location>
        <topology evidence="7">Single-pass type II membrane protein</topology>
    </subcellularLocation>
</comment>
<dbReference type="GO" id="GO:0009003">
    <property type="term" value="F:signal peptidase activity"/>
    <property type="evidence" value="ECO:0007669"/>
    <property type="project" value="UniProtKB-EC"/>
</dbReference>
<dbReference type="PANTHER" id="PTHR43390:SF1">
    <property type="entry name" value="CHLOROPLAST PROCESSING PEPTIDASE"/>
    <property type="match status" value="1"/>
</dbReference>
<dbReference type="InterPro" id="IPR019533">
    <property type="entry name" value="Peptidase_S26"/>
</dbReference>
<organism evidence="9 10">
    <name type="scientific">Clostridium isatidis</name>
    <dbReference type="NCBI Taxonomy" id="182773"/>
    <lineage>
        <taxon>Bacteria</taxon>
        <taxon>Bacillati</taxon>
        <taxon>Bacillota</taxon>
        <taxon>Clostridia</taxon>
        <taxon>Eubacteriales</taxon>
        <taxon>Clostridiaceae</taxon>
        <taxon>Clostridium</taxon>
    </lineage>
</organism>
<evidence type="ECO:0000259" key="8">
    <source>
        <dbReference type="Pfam" id="PF10502"/>
    </source>
</evidence>
<comment type="catalytic activity">
    <reaction evidence="1 7">
        <text>Cleavage of hydrophobic, N-terminal signal or leader sequences from secreted and periplasmic proteins.</text>
        <dbReference type="EC" id="3.4.21.89"/>
    </reaction>
</comment>